<feature type="region of interest" description="Disordered" evidence="1">
    <location>
        <begin position="34"/>
        <end position="53"/>
    </location>
</feature>
<gene>
    <name evidence="3" type="primary">OLFM1</name>
    <name evidence="4" type="ORF">hCG_20208</name>
</gene>
<evidence type="ECO:0000313" key="4">
    <source>
        <dbReference type="EMBL" id="EAW88143.1"/>
    </source>
</evidence>
<dbReference type="EMBL" id="BC000189">
    <property type="protein sequence ID" value="AAH00189.1"/>
    <property type="molecule type" value="mRNA"/>
</dbReference>
<feature type="chain" id="PRO_5014312669" evidence="2">
    <location>
        <begin position="34"/>
        <end position="169"/>
    </location>
</feature>
<proteinExistence type="evidence at transcript level"/>
<sequence>MPGRWRWQRDMHPARKLLSLLFLILMGTELTQNKRENKAEKMGGPESERKTTGEKTLNELPLFCLEAHAGSLALPRMCSPNPNPAVGLCRPAYPQSPSPGAAQTISQSLLERFCMASRREVFLAPGRPGGGWWLCTVAGQMHSFMCTHTHTHAHTGEQIPAEKSQPGPD</sequence>
<name>Q9BWJ9_HUMAN</name>
<dbReference type="ChiTaRS" id="OLFM1">
    <property type="organism name" value="human"/>
</dbReference>
<reference evidence="4" key="1">
    <citation type="journal article" date="2001" name="Science">
        <title>The sequence of the human genome.</title>
        <authorList>
            <person name="Venter J.C."/>
            <person name="Adams M.D."/>
            <person name="Myers E.W."/>
            <person name="Li P.W."/>
            <person name="Mural R.J."/>
            <person name="Sutton G.G."/>
            <person name="Smith H.O."/>
            <person name="Yandell M."/>
            <person name="Evans C.A."/>
            <person name="Holt R.A."/>
            <person name="Gocayne J.D."/>
            <person name="Amanatides P."/>
            <person name="Ballew R.M."/>
            <person name="Huson D.H."/>
            <person name="Wortman J.R."/>
            <person name="Zhang Q."/>
            <person name="Kodira C.D."/>
            <person name="Zheng X.H."/>
            <person name="Chen L."/>
            <person name="Skupski M."/>
            <person name="Subramanian G."/>
            <person name="Thomas P.D."/>
            <person name="Zhang J."/>
            <person name="Gabor Miklos G.L."/>
            <person name="Nelson C."/>
            <person name="Broder S."/>
            <person name="Clark A.G."/>
            <person name="Nadeau J."/>
            <person name="McKusick V.A."/>
            <person name="Zinder N."/>
            <person name="Levine A.J."/>
            <person name="Roberts R.J."/>
            <person name="Simon M."/>
            <person name="Slayman C."/>
            <person name="Hunkapiller M."/>
            <person name="Bolanos R."/>
            <person name="Delcher A."/>
            <person name="Dew I."/>
            <person name="Fasulo D."/>
            <person name="Flanigan M."/>
            <person name="Florea L."/>
            <person name="Halpern A."/>
            <person name="Hannenhalli S."/>
            <person name="Kravitz S."/>
            <person name="Levy S."/>
            <person name="Mobarry C."/>
            <person name="Reinert K."/>
            <person name="Remington K."/>
            <person name="Abu-Threideh J."/>
            <person name="Beasley E."/>
            <person name="Biddick K."/>
            <person name="Bonazzi V."/>
            <person name="Brandon R."/>
            <person name="Cargill M."/>
            <person name="Chandramouliswaran I."/>
            <person name="Charlab R."/>
            <person name="Chaturvedi K."/>
            <person name="Deng Z."/>
            <person name="Di Francesco V."/>
            <person name="Dunn P."/>
            <person name="Eilbeck K."/>
            <person name="Evangelista C."/>
            <person name="Gabrielian A.E."/>
            <person name="Gan W."/>
            <person name="Ge W."/>
            <person name="Gong F."/>
            <person name="Gu Z."/>
            <person name="Guan P."/>
            <person name="Heiman T.J."/>
            <person name="Higgins M.E."/>
            <person name="Ji R.R."/>
            <person name="Ke Z."/>
            <person name="Ketchum K.A."/>
            <person name="Lai Z."/>
            <person name="Lei Y."/>
            <person name="Li Z."/>
            <person name="Li J."/>
            <person name="Liang Y."/>
            <person name="Lin X."/>
            <person name="Lu F."/>
            <person name="Merkulov G.V."/>
            <person name="Milshina N."/>
            <person name="Moore H.M."/>
            <person name="Naik A.K."/>
            <person name="Narayan V.A."/>
            <person name="Neelam B."/>
            <person name="Nusskern D."/>
            <person name="Rusch D.B."/>
            <person name="Salzberg S."/>
            <person name="Shao W."/>
            <person name="Shue B."/>
            <person name="Sun J."/>
            <person name="Wang Z."/>
            <person name="Wang A."/>
            <person name="Wang X."/>
            <person name="Wang J."/>
            <person name="Wei M."/>
            <person name="Wides R."/>
            <person name="Xiao C."/>
            <person name="Yan C."/>
            <person name="Yao A."/>
            <person name="Ye J."/>
            <person name="Zhan M."/>
            <person name="Zhang W."/>
            <person name="Zhang H."/>
            <person name="Zhao Q."/>
            <person name="Zheng L."/>
            <person name="Zhong F."/>
            <person name="Zhong W."/>
            <person name="Zhu S."/>
            <person name="Zhao S."/>
            <person name="Gilbert D."/>
            <person name="Baumhueter S."/>
            <person name="Spier G."/>
            <person name="Carter C."/>
            <person name="Cravchik A."/>
            <person name="Woodage T."/>
            <person name="Ali F."/>
            <person name="An H."/>
            <person name="Awe A."/>
            <person name="Baldwin D."/>
            <person name="Baden H."/>
            <person name="Barnstead M."/>
            <person name="Barrow I."/>
            <person name="Beeson K."/>
            <person name="Busam D."/>
            <person name="Carver A."/>
            <person name="Center A."/>
            <person name="Cheng M.L."/>
            <person name="Curry L."/>
            <person name="Danaher S."/>
            <person name="Davenport L."/>
            <person name="Desilets R."/>
            <person name="Dietz S."/>
            <person name="Dodson K."/>
            <person name="Doup L."/>
            <person name="Ferriera S."/>
            <person name="Garg N."/>
            <person name="Gluecksmann A."/>
            <person name="Hart B."/>
            <person name="Haynes J."/>
            <person name="Haynes C."/>
            <person name="Heiner C."/>
            <person name="Hladun S."/>
            <person name="Hostin D."/>
            <person name="Houck J."/>
            <person name="Howland T."/>
            <person name="Ibegwam C."/>
            <person name="Johnson J."/>
            <person name="Kalush F."/>
            <person name="Kline L."/>
            <person name="Koduru S."/>
            <person name="Love A."/>
            <person name="Mann F."/>
            <person name="May D."/>
            <person name="McCawley S."/>
            <person name="McIntosh T."/>
            <person name="McMullen I."/>
            <person name="Moy M."/>
            <person name="Moy L."/>
            <person name="Murphy B."/>
            <person name="Nelson K."/>
            <person name="Pfannkoch C."/>
            <person name="Pratts E."/>
            <person name="Puri V."/>
            <person name="Qureshi H."/>
            <person name="Reardon M."/>
            <person name="Rodriguez R."/>
            <person name="Rogers Y.H."/>
            <person name="Romblad D."/>
            <person name="Ruhfel B."/>
            <person name="Scott R."/>
            <person name="Sitter C."/>
            <person name="Smallwood M."/>
            <person name="Stewart E."/>
            <person name="Strong R."/>
            <person name="Suh E."/>
            <person name="Thomas R."/>
            <person name="Tint N.N."/>
            <person name="Tse S."/>
            <person name="Vech C."/>
            <person name="Wang G."/>
            <person name="Wetter J."/>
            <person name="Williams S."/>
            <person name="Williams M."/>
            <person name="Windsor S."/>
            <person name="Winn-Deen E."/>
            <person name="Wolfe K."/>
            <person name="Zaveri J."/>
            <person name="Zaveri K."/>
            <person name="Abril J.F."/>
            <person name="Guigo R."/>
            <person name="Campbell M.J."/>
            <person name="Sjolander K.V."/>
            <person name="Karlak B."/>
            <person name="Kejariwal A."/>
            <person name="Mi H."/>
            <person name="Lazareva B."/>
            <person name="Hatton T."/>
            <person name="Narechania A."/>
            <person name="Diemer K."/>
            <person name="Muruganujan A."/>
            <person name="Guo N."/>
            <person name="Sato S."/>
            <person name="Bafna V."/>
            <person name="Istrail S."/>
            <person name="Lippert R."/>
            <person name="Schwartz R."/>
            <person name="Walenz B."/>
            <person name="Yooseph S."/>
            <person name="Allen D."/>
            <person name="Basu A."/>
            <person name="Baxendale J."/>
            <person name="Blick L."/>
            <person name="Caminha M."/>
            <person name="Carnes-Stine J."/>
            <person name="Caulk P."/>
            <person name="Chiang Y.H."/>
            <person name="Coyne M."/>
            <person name="Dahlke C."/>
            <person name="Mays A."/>
            <person name="Dombroski M."/>
            <person name="Donnelly M."/>
            <person name="Ely D."/>
            <person name="Esparham S."/>
            <person name="Fosler C."/>
            <person name="Gire H."/>
            <person name="Glanowski S."/>
            <person name="Glasser K."/>
            <person name="Glodek A."/>
            <person name="Gorokhov M."/>
            <person name="Graham K."/>
            <person name="Gropman B."/>
            <person name="Harris M."/>
            <person name="Heil J."/>
            <person name="Henderson S."/>
            <person name="Hoover J."/>
            <person name="Jennings D."/>
            <person name="Jordan C."/>
            <person name="Jordan J."/>
            <person name="Kasha J."/>
            <person name="Kagan L."/>
            <person name="Kraft C."/>
            <person name="Levitsky A."/>
            <person name="Lewis M."/>
            <person name="Liu X."/>
            <person name="Lopez J."/>
            <person name="Ma D."/>
            <person name="Majoros W."/>
            <person name="McDaniel J."/>
            <person name="Murphy S."/>
            <person name="Newman M."/>
            <person name="Nguyen T."/>
            <person name="Nguyen N."/>
            <person name="Nodell M."/>
            <person name="Pan S."/>
            <person name="Peck J."/>
            <person name="Peterson M."/>
            <person name="Rowe W."/>
            <person name="Sanders R."/>
            <person name="Scott J."/>
            <person name="Simpson M."/>
            <person name="Smith T."/>
            <person name="Sprague A."/>
            <person name="Stockwell T."/>
            <person name="Turner R."/>
            <person name="Venter E."/>
            <person name="Wang M."/>
            <person name="Wen M."/>
            <person name="Wu D."/>
            <person name="Wu M."/>
            <person name="Xia A."/>
            <person name="Zandieh A."/>
            <person name="Zhu X."/>
        </authorList>
    </citation>
    <scope>NUCLEOTIDE SEQUENCE</scope>
</reference>
<dbReference type="EMBL" id="CH471090">
    <property type="protein sequence ID" value="EAW88143.1"/>
    <property type="molecule type" value="Genomic_DNA"/>
</dbReference>
<keyword evidence="2" id="KW-0732">Signal</keyword>
<evidence type="ECO:0000313" key="3">
    <source>
        <dbReference type="EMBL" id="AAH00189.1"/>
    </source>
</evidence>
<feature type="signal peptide" evidence="2">
    <location>
        <begin position="1"/>
        <end position="33"/>
    </location>
</feature>
<evidence type="ECO:0000256" key="2">
    <source>
        <dbReference type="SAM" id="SignalP"/>
    </source>
</evidence>
<evidence type="ECO:0000256" key="1">
    <source>
        <dbReference type="SAM" id="MobiDB-lite"/>
    </source>
</evidence>
<reference evidence="3" key="2">
    <citation type="journal article" date="2004" name="Genome Res.">
        <title>The status, quality, and expansion of the NIH full-length cDNA project: the Mammalian Gene Collection (MGC).</title>
        <authorList>
            <consortium name="The MGC Project Team"/>
            <person name="Gerhard D.S."/>
            <person name="Wagner L."/>
            <person name="Feingold E.A."/>
            <person name="Shenmen C.M."/>
            <person name="Grouse L.H."/>
            <person name="Schuler G."/>
            <person name="Klein S.L."/>
            <person name="Old S."/>
            <person name="Rasooly R."/>
            <person name="Good P."/>
            <person name="Guyer M."/>
            <person name="Peck A.M."/>
            <person name="Derge J.G."/>
            <person name="Lipman D."/>
            <person name="Collins F.S."/>
            <person name="Jang W."/>
            <person name="Sherry S."/>
            <person name="Feolo M."/>
            <person name="Misquitta L."/>
            <person name="Lee E."/>
            <person name="Rotmistrovsky K."/>
            <person name="Greenhut S.F."/>
            <person name="Schaefer C.F."/>
            <person name="Buetow K."/>
            <person name="Bonner T.I."/>
            <person name="Haussler D."/>
            <person name="Kent J."/>
            <person name="Kiekhaus M."/>
            <person name="Furey T."/>
            <person name="Brent M."/>
            <person name="Prange C."/>
            <person name="Schreiber K."/>
            <person name="Shapiro N."/>
            <person name="Bhat N.K."/>
            <person name="Hopkins R.F."/>
            <person name="Hsie F."/>
            <person name="Driscoll T."/>
            <person name="Soares M.B."/>
            <person name="Casavant T.L."/>
            <person name="Scheetz T.E."/>
            <person name="Brown-stein M.J."/>
            <person name="Usdin T.B."/>
            <person name="Toshiyuki S."/>
            <person name="Carninci P."/>
            <person name="Piao Y."/>
            <person name="Dudekula D.B."/>
            <person name="Ko M.S."/>
            <person name="Kawakami K."/>
            <person name="Suzuki Y."/>
            <person name="Sugano S."/>
            <person name="Gruber C.E."/>
            <person name="Smith M.R."/>
            <person name="Simmons B."/>
            <person name="Moore T."/>
            <person name="Waterman R."/>
            <person name="Johnson S.L."/>
            <person name="Ruan Y."/>
            <person name="Wei C.L."/>
            <person name="Mathavan S."/>
            <person name="Gunaratne P.H."/>
            <person name="Wu J."/>
            <person name="Garcia A.M."/>
            <person name="Hulyk S.W."/>
            <person name="Fuh E."/>
            <person name="Yuan Y."/>
            <person name="Sneed A."/>
            <person name="Kowis C."/>
            <person name="Hodgson A."/>
            <person name="Muzny D.M."/>
            <person name="McPherson J."/>
            <person name="Gibbs R.A."/>
            <person name="Fahey J."/>
            <person name="Helton E."/>
            <person name="Ketteman M."/>
            <person name="Madan A."/>
            <person name="Rodrigues S."/>
            <person name="Sanchez A."/>
            <person name="Whiting M."/>
            <person name="Madari A."/>
            <person name="Young A.C."/>
            <person name="Wetherby K.D."/>
            <person name="Granite S.J."/>
            <person name="Kwong P.N."/>
            <person name="Brinkley C.P."/>
            <person name="Pearson R.L."/>
            <person name="Bouffard G.G."/>
            <person name="Blakesly R.W."/>
            <person name="Green E.D."/>
            <person name="Dickson M.C."/>
            <person name="Rodriguez A.C."/>
            <person name="Grimwood J."/>
            <person name="Schmutz J."/>
            <person name="Myers R.M."/>
            <person name="Butterfield Y.S."/>
            <person name="Griffith M."/>
            <person name="Griffith O.L."/>
            <person name="Krzywinski M.I."/>
            <person name="Liao N."/>
            <person name="Morin R."/>
            <person name="Morrin R."/>
            <person name="Palmquist D."/>
            <person name="Petrescu A.S."/>
            <person name="Skalska U."/>
            <person name="Smailus D.E."/>
            <person name="Stott J.M."/>
            <person name="Schnerch A."/>
            <person name="Schein J.E."/>
            <person name="Jones S.J."/>
            <person name="Holt R.A."/>
            <person name="Baross A."/>
            <person name="Marra M.A."/>
            <person name="Clifton S."/>
            <person name="Makowski K.A."/>
            <person name="Bosak S."/>
            <person name="Malek J."/>
        </authorList>
    </citation>
    <scope>NUCLEOTIDE SEQUENCE [LARGE SCALE MRNA]</scope>
    <source>
        <tissue evidence="3">Eye</tissue>
    </source>
</reference>
<organism evidence="3">
    <name type="scientific">Homo sapiens</name>
    <name type="common">Human</name>
    <dbReference type="NCBI Taxonomy" id="9606"/>
    <lineage>
        <taxon>Eukaryota</taxon>
        <taxon>Metazoa</taxon>
        <taxon>Chordata</taxon>
        <taxon>Craniata</taxon>
        <taxon>Vertebrata</taxon>
        <taxon>Euteleostomi</taxon>
        <taxon>Mammalia</taxon>
        <taxon>Eutheria</taxon>
        <taxon>Euarchontoglires</taxon>
        <taxon>Primates</taxon>
        <taxon>Haplorrhini</taxon>
        <taxon>Catarrhini</taxon>
        <taxon>Hominidae</taxon>
        <taxon>Homo</taxon>
    </lineage>
</organism>
<protein>
    <submittedName>
        <fullName evidence="3 4">Olfactomedin 1</fullName>
    </submittedName>
</protein>
<dbReference type="AlphaFoldDB" id="Q9BWJ9"/>
<accession>Q9BWJ9</accession>
<dbReference type="OrthoDB" id="8626508at2759"/>
<dbReference type="PeptideAtlas" id="Q9BWJ9"/>
<reference evidence="4" key="3">
    <citation type="submission" date="2005-07" db="EMBL/GenBank/DDBJ databases">
        <authorList>
            <person name="Mural R.J."/>
            <person name="Istrail S."/>
            <person name="Sutton G."/>
            <person name="Florea L."/>
            <person name="Halpern A.L."/>
            <person name="Mobarry C.M."/>
            <person name="Lippert R."/>
            <person name="Walenz B."/>
            <person name="Shatkay H."/>
            <person name="Dew I."/>
            <person name="Miller J.R."/>
            <person name="Flanigan M.J."/>
            <person name="Edwards N.J."/>
            <person name="Bolanos R."/>
            <person name="Fasulo D."/>
            <person name="Halldorsson B.V."/>
            <person name="Hannenhalli S."/>
            <person name="Turner R."/>
            <person name="Yooseph S."/>
            <person name="Lu F."/>
            <person name="Nusskern D.R."/>
            <person name="Shue B.C."/>
            <person name="Zheng X.H."/>
            <person name="Zhong F."/>
            <person name="Delcher A.L."/>
            <person name="Huson D.H."/>
            <person name="Kravitz S.A."/>
            <person name="Mouchard L."/>
            <person name="Reinert K."/>
            <person name="Remington K.A."/>
            <person name="Clark A.G."/>
            <person name="Waterman M.S."/>
            <person name="Eichler E.E."/>
            <person name="Adams M.D."/>
            <person name="Hunkapiller M.W."/>
            <person name="Myers E.W."/>
            <person name="Venter J.C."/>
        </authorList>
    </citation>
    <scope>NUCLEOTIDE SEQUENCE</scope>
</reference>